<dbReference type="EMBL" id="LNFO01001215">
    <property type="protein sequence ID" value="KUF93783.1"/>
    <property type="molecule type" value="Genomic_DNA"/>
</dbReference>
<protein>
    <submittedName>
        <fullName evidence="2">Uncharacterized protein</fullName>
    </submittedName>
</protein>
<comment type="caution">
    <text evidence="2">The sequence shown here is derived from an EMBL/GenBank/DDBJ whole genome shotgun (WGS) entry which is preliminary data.</text>
</comment>
<feature type="compositionally biased region" description="Acidic residues" evidence="1">
    <location>
        <begin position="1005"/>
        <end position="1026"/>
    </location>
</feature>
<organism evidence="2 4">
    <name type="scientific">Phytophthora nicotianae</name>
    <name type="common">Potato buckeye rot agent</name>
    <name type="synonym">Phytophthora parasitica</name>
    <dbReference type="NCBI Taxonomy" id="4792"/>
    <lineage>
        <taxon>Eukaryota</taxon>
        <taxon>Sar</taxon>
        <taxon>Stramenopiles</taxon>
        <taxon>Oomycota</taxon>
        <taxon>Peronosporomycetes</taxon>
        <taxon>Peronosporales</taxon>
        <taxon>Peronosporaceae</taxon>
        <taxon>Phytophthora</taxon>
    </lineage>
</organism>
<dbReference type="STRING" id="4790.A0A0W8BVX3"/>
<gene>
    <name evidence="3" type="ORF">AM587_10001470</name>
    <name evidence="2" type="ORF">AM587_10015731</name>
</gene>
<evidence type="ECO:0000313" key="2">
    <source>
        <dbReference type="EMBL" id="KUF75892.1"/>
    </source>
</evidence>
<dbReference type="Proteomes" id="UP000052943">
    <property type="component" value="Unassembled WGS sequence"/>
</dbReference>
<reference evidence="2 4" key="1">
    <citation type="submission" date="2015-11" db="EMBL/GenBank/DDBJ databases">
        <title>Genomes and virulence difference between two physiological races of Phytophthora nicotianae.</title>
        <authorList>
            <person name="Liu H."/>
            <person name="Ma X."/>
            <person name="Yu H."/>
            <person name="Fang D."/>
            <person name="Li Y."/>
            <person name="Wang X."/>
            <person name="Wang W."/>
            <person name="Dong Y."/>
            <person name="Xiao B."/>
        </authorList>
    </citation>
    <scope>NUCLEOTIDE SEQUENCE [LARGE SCALE GENOMIC DNA]</scope>
    <source>
        <strain evidence="4">race 0</strain>
        <strain evidence="2">Race 0</strain>
    </source>
</reference>
<evidence type="ECO:0000256" key="1">
    <source>
        <dbReference type="SAM" id="MobiDB-lite"/>
    </source>
</evidence>
<feature type="region of interest" description="Disordered" evidence="1">
    <location>
        <begin position="255"/>
        <end position="289"/>
    </location>
</feature>
<evidence type="ECO:0000313" key="3">
    <source>
        <dbReference type="EMBL" id="KUF93783.1"/>
    </source>
</evidence>
<sequence length="1032" mass="114868">MQASDAPAAGPDAVLRMQFDNAITKFVVAQSDQLRILHKLQDEVCAQLSTVTKTPSSPPKSGLNAMIDELFARPEVHRGLIEWVGEEEACTRAKTLVAELQVDIKTGEGNDARTTLNKLLPLYMEALNVRALGVHAIPAASPGGKNGDKKLFLGRLVVECVQPFLEQIRMMYSDIVYDEESYSSGKGEDFKETTKRLKAALFVFLNTGNYASHNRGKLSFCQQIELCGAVGAMAETLPVVFQACQAVQLARTLEASGKKSPKKRETVADATSPSTSPRKEPSAPPHANDELPVEIKIGEESGIFVTSSEQLSQGSDITNLPEEVESRGGEYSPVAAKQPINLAAYYREYLIDSSRAKYEDTLTHMEKVPKARVCVNGISCSNADCAESHSTLEVLAFNPLIATLKCPVPKTLWHDSAHKNKCCLFNHGDFKGAGTFRWCKKILCWSLAGCKNPECLRSHSLAEVCWFNPNFRTDECVQGNDCQWKRNCSAFHKEFHKKKRIPGTKEYIGVAERILFPERTFEALRKVPLPSPSKAKANKSPTACAQRNQLATRPSDLIKYHKKRVSQMQISSLDQEKYTRVLSQMQMVPTARMCMNGEHYKQDDSTNLCASSHSVIEALSFNPLAIVLTCPTPVDCRDDFIHEKGLCIFHHGDKPVPKDFLKTKNLLCELMDNCEDETCTKSHSIAEICWFFPIFRVNKCPQGDSCKRKEKCSLYHSEYHEKRDPIMNNTVGKTESALFISRTFSVLASKTTCLQSREDVEGVPSCELSEVTQQVSLTDVGGTDESFLRLKQQGHSYMLRYDEALNKCSDVDRVKYEQVLEHMKVVSKARLCTKCENHVGVETCTESHSRLEALESNPLAMILKCPISSDTQCQSRCVFDHDKGSIPKGFLKDKKLLCEDFDACGNANCVKSHSFAEVCWFNPQFRVADCPKGSECPNKQTCVGSHSGYCGRRTARMNSQVGTTERTLFVGRVYGALIKRRTQALSDTHPNVAAEPTSSINPETFQEDDIVEMENASEAENEDGDEPNCKLS</sequence>
<feature type="region of interest" description="Disordered" evidence="1">
    <location>
        <begin position="985"/>
        <end position="1032"/>
    </location>
</feature>
<dbReference type="AlphaFoldDB" id="A0A0W8BVX3"/>
<name>A0A0W8BVX3_PHYNI</name>
<accession>A0A0W8BVX3</accession>
<proteinExistence type="predicted"/>
<evidence type="ECO:0000313" key="4">
    <source>
        <dbReference type="Proteomes" id="UP000052943"/>
    </source>
</evidence>
<dbReference type="EMBL" id="LNFO01005942">
    <property type="protein sequence ID" value="KUF75892.1"/>
    <property type="molecule type" value="Genomic_DNA"/>
</dbReference>
<dbReference type="OrthoDB" id="100535at2759"/>